<evidence type="ECO:0000259" key="3">
    <source>
        <dbReference type="Pfam" id="PF03713"/>
    </source>
</evidence>
<dbReference type="RefSeq" id="WP_378248503.1">
    <property type="nucleotide sequence ID" value="NZ_JBHSKF010000007.1"/>
</dbReference>
<dbReference type="PANTHER" id="PTHR36933:SF1">
    <property type="entry name" value="SLL0788 PROTEIN"/>
    <property type="match status" value="1"/>
</dbReference>
<dbReference type="PANTHER" id="PTHR36933">
    <property type="entry name" value="SLL0788 PROTEIN"/>
    <property type="match status" value="1"/>
</dbReference>
<dbReference type="Gene3D" id="1.20.1260.10">
    <property type="match status" value="1"/>
</dbReference>
<comment type="caution">
    <text evidence="4">The sequence shown here is derived from an EMBL/GenBank/DDBJ whole genome shotgun (WGS) entry which is preliminary data.</text>
</comment>
<evidence type="ECO:0000313" key="4">
    <source>
        <dbReference type="EMBL" id="MFC5288658.1"/>
    </source>
</evidence>
<feature type="domain" description="DUF305" evidence="3">
    <location>
        <begin position="59"/>
        <end position="202"/>
    </location>
</feature>
<evidence type="ECO:0000313" key="5">
    <source>
        <dbReference type="Proteomes" id="UP001596157"/>
    </source>
</evidence>
<evidence type="ECO:0000256" key="1">
    <source>
        <dbReference type="SAM" id="MobiDB-lite"/>
    </source>
</evidence>
<name>A0ABW0EQM9_9PSEU</name>
<gene>
    <name evidence="4" type="ORF">ACFPM7_16475</name>
</gene>
<protein>
    <submittedName>
        <fullName evidence="4">DUF305 domain-containing protein</fullName>
    </submittedName>
</protein>
<evidence type="ECO:0000256" key="2">
    <source>
        <dbReference type="SAM" id="SignalP"/>
    </source>
</evidence>
<dbReference type="EMBL" id="JBHSKF010000007">
    <property type="protein sequence ID" value="MFC5288658.1"/>
    <property type="molecule type" value="Genomic_DNA"/>
</dbReference>
<dbReference type="InterPro" id="IPR005183">
    <property type="entry name" value="DUF305_CopM-like"/>
</dbReference>
<proteinExistence type="predicted"/>
<dbReference type="Proteomes" id="UP001596157">
    <property type="component" value="Unassembled WGS sequence"/>
</dbReference>
<feature type="region of interest" description="Disordered" evidence="1">
    <location>
        <begin position="19"/>
        <end position="41"/>
    </location>
</feature>
<keyword evidence="5" id="KW-1185">Reference proteome</keyword>
<keyword evidence="2" id="KW-0732">Signal</keyword>
<feature type="signal peptide" evidence="2">
    <location>
        <begin position="1"/>
        <end position="20"/>
    </location>
</feature>
<dbReference type="InterPro" id="IPR012347">
    <property type="entry name" value="Ferritin-like"/>
</dbReference>
<organism evidence="4 5">
    <name type="scientific">Actinokineospora guangxiensis</name>
    <dbReference type="NCBI Taxonomy" id="1490288"/>
    <lineage>
        <taxon>Bacteria</taxon>
        <taxon>Bacillati</taxon>
        <taxon>Actinomycetota</taxon>
        <taxon>Actinomycetes</taxon>
        <taxon>Pseudonocardiales</taxon>
        <taxon>Pseudonocardiaceae</taxon>
        <taxon>Actinokineospora</taxon>
    </lineage>
</organism>
<dbReference type="Pfam" id="PF03713">
    <property type="entry name" value="DUF305"/>
    <property type="match status" value="1"/>
</dbReference>
<feature type="chain" id="PRO_5047146535" evidence="2">
    <location>
        <begin position="21"/>
        <end position="203"/>
    </location>
</feature>
<reference evidence="5" key="1">
    <citation type="journal article" date="2019" name="Int. J. Syst. Evol. Microbiol.">
        <title>The Global Catalogue of Microorganisms (GCM) 10K type strain sequencing project: providing services to taxonomists for standard genome sequencing and annotation.</title>
        <authorList>
            <consortium name="The Broad Institute Genomics Platform"/>
            <consortium name="The Broad Institute Genome Sequencing Center for Infectious Disease"/>
            <person name="Wu L."/>
            <person name="Ma J."/>
        </authorList>
    </citation>
    <scope>NUCLEOTIDE SEQUENCE [LARGE SCALE GENOMIC DNA]</scope>
    <source>
        <strain evidence="5">CCUG 59778</strain>
    </source>
</reference>
<sequence length="203" mass="21711">MLITCAGVLAVLGAAGCAEEAPPPDHTIVQPGKPGEDNRTLSQDEVQTAIPEAKPNDADIAYVRNMIVHHQQAVEMTALAPERAQNTQLKGLASRIADAQGPEIGMMNRWLTGHDLPAVNPTDAHAHAAMPGMATAEEMSALAAASGPAFDRLFIDLMIRHHEGAIQMATEVKGRGDDIKVQEMADHVVAEQSDEILRMEGMR</sequence>
<accession>A0ABW0EQM9</accession>